<reference evidence="1 2" key="1">
    <citation type="submission" date="2016-11" db="EMBL/GenBank/DDBJ databases">
        <authorList>
            <person name="Jaros S."/>
            <person name="Januszkiewicz K."/>
            <person name="Wedrychowicz H."/>
        </authorList>
    </citation>
    <scope>NUCLEOTIDE SEQUENCE [LARGE SCALE GENOMIC DNA]</scope>
    <source>
        <strain evidence="1 2">DSM 10502</strain>
    </source>
</reference>
<dbReference type="SUPFAM" id="SSF47413">
    <property type="entry name" value="lambda repressor-like DNA-binding domains"/>
    <property type="match status" value="1"/>
</dbReference>
<evidence type="ECO:0000313" key="2">
    <source>
        <dbReference type="Proteomes" id="UP000184404"/>
    </source>
</evidence>
<name>A0A1M4XE81_9FIRM</name>
<dbReference type="RefSeq" id="WP_072935554.1">
    <property type="nucleotide sequence ID" value="NZ_FQUG01000005.1"/>
</dbReference>
<evidence type="ECO:0000313" key="1">
    <source>
        <dbReference type="EMBL" id="SHE91713.1"/>
    </source>
</evidence>
<dbReference type="Proteomes" id="UP000184404">
    <property type="component" value="Unassembled WGS sequence"/>
</dbReference>
<organism evidence="1 2">
    <name type="scientific">Schwartzia succinivorans DSM 10502</name>
    <dbReference type="NCBI Taxonomy" id="1123243"/>
    <lineage>
        <taxon>Bacteria</taxon>
        <taxon>Bacillati</taxon>
        <taxon>Bacillota</taxon>
        <taxon>Negativicutes</taxon>
        <taxon>Selenomonadales</taxon>
        <taxon>Selenomonadaceae</taxon>
        <taxon>Schwartzia</taxon>
    </lineage>
</organism>
<protein>
    <recommendedName>
        <fullName evidence="3">Macro domain-containing protein</fullName>
    </recommendedName>
</protein>
<keyword evidence="2" id="KW-1185">Reference proteome</keyword>
<dbReference type="InterPro" id="IPR010982">
    <property type="entry name" value="Lambda_DNA-bd_dom_sf"/>
</dbReference>
<dbReference type="GO" id="GO:0003677">
    <property type="term" value="F:DNA binding"/>
    <property type="evidence" value="ECO:0007669"/>
    <property type="project" value="InterPro"/>
</dbReference>
<sequence>MSGKEKMLSKAEIDEYIRLHYKPEKKLGKSFLGILKGTGACLGGAIYTGAQRPLGLEDLLDSVRNKIELTFSEKLMELIKEKGRKPADIYKKADINKDLFSKIKANKYYRPTKETALAFAIALHLNLKETADLIGRAGYALSSSIKSDLIVQCYIEAKVYNIMSVNDSLVEYGFKPLTGRRFG</sequence>
<dbReference type="AlphaFoldDB" id="A0A1M4XE81"/>
<dbReference type="EMBL" id="FQUG01000005">
    <property type="protein sequence ID" value="SHE91713.1"/>
    <property type="molecule type" value="Genomic_DNA"/>
</dbReference>
<evidence type="ECO:0008006" key="3">
    <source>
        <dbReference type="Google" id="ProtNLM"/>
    </source>
</evidence>
<proteinExistence type="predicted"/>
<accession>A0A1M4XE81</accession>
<dbReference type="STRING" id="1123243.SAMN02745190_01451"/>
<gene>
    <name evidence="1" type="ORF">SAMN02745190_01451</name>
</gene>